<keyword evidence="1" id="KW-0812">Transmembrane</keyword>
<feature type="transmembrane region" description="Helical" evidence="1">
    <location>
        <begin position="26"/>
        <end position="47"/>
    </location>
</feature>
<comment type="caution">
    <text evidence="2">The sequence shown here is derived from an EMBL/GenBank/DDBJ whole genome shotgun (WGS) entry which is preliminary data.</text>
</comment>
<keyword evidence="1" id="KW-0472">Membrane</keyword>
<name>A0ABP8A2U7_9MICO</name>
<dbReference type="Proteomes" id="UP001501079">
    <property type="component" value="Unassembled WGS sequence"/>
</dbReference>
<evidence type="ECO:0000313" key="3">
    <source>
        <dbReference type="Proteomes" id="UP001501079"/>
    </source>
</evidence>
<keyword evidence="3" id="KW-1185">Reference proteome</keyword>
<evidence type="ECO:0000256" key="1">
    <source>
        <dbReference type="SAM" id="Phobius"/>
    </source>
</evidence>
<gene>
    <name evidence="2" type="ORF">GCM10022287_23470</name>
</gene>
<organism evidence="2 3">
    <name type="scientific">Gryllotalpicola koreensis</name>
    <dbReference type="NCBI Taxonomy" id="993086"/>
    <lineage>
        <taxon>Bacteria</taxon>
        <taxon>Bacillati</taxon>
        <taxon>Actinomycetota</taxon>
        <taxon>Actinomycetes</taxon>
        <taxon>Micrococcales</taxon>
        <taxon>Microbacteriaceae</taxon>
        <taxon>Gryllotalpicola</taxon>
    </lineage>
</organism>
<protein>
    <submittedName>
        <fullName evidence="2">Uncharacterized protein</fullName>
    </submittedName>
</protein>
<sequence length="53" mass="5720">MKLAAFVLLLIGAAGAITALFEPATWWYLLAFIAGFTGLFIACVHAFTNKESK</sequence>
<keyword evidence="1" id="KW-1133">Transmembrane helix</keyword>
<proteinExistence type="predicted"/>
<dbReference type="RefSeq" id="WP_344754598.1">
    <property type="nucleotide sequence ID" value="NZ_BAABBW010000004.1"/>
</dbReference>
<accession>A0ABP8A2U7</accession>
<dbReference type="EMBL" id="BAABBW010000004">
    <property type="protein sequence ID" value="GAA4176369.1"/>
    <property type="molecule type" value="Genomic_DNA"/>
</dbReference>
<reference evidence="3" key="1">
    <citation type="journal article" date="2019" name="Int. J. Syst. Evol. Microbiol.">
        <title>The Global Catalogue of Microorganisms (GCM) 10K type strain sequencing project: providing services to taxonomists for standard genome sequencing and annotation.</title>
        <authorList>
            <consortium name="The Broad Institute Genomics Platform"/>
            <consortium name="The Broad Institute Genome Sequencing Center for Infectious Disease"/>
            <person name="Wu L."/>
            <person name="Ma J."/>
        </authorList>
    </citation>
    <scope>NUCLEOTIDE SEQUENCE [LARGE SCALE GENOMIC DNA]</scope>
    <source>
        <strain evidence="3">JCM 17591</strain>
    </source>
</reference>
<evidence type="ECO:0000313" key="2">
    <source>
        <dbReference type="EMBL" id="GAA4176369.1"/>
    </source>
</evidence>